<comment type="caution">
    <text evidence="13">The sequence shown here is derived from an EMBL/GenBank/DDBJ whole genome shotgun (WGS) entry which is preliminary data.</text>
</comment>
<dbReference type="SMART" id="SM00740">
    <property type="entry name" value="PASTA"/>
    <property type="match status" value="4"/>
</dbReference>
<evidence type="ECO:0000259" key="11">
    <source>
        <dbReference type="PROSITE" id="PS50011"/>
    </source>
</evidence>
<dbReference type="InterPro" id="IPR008271">
    <property type="entry name" value="Ser/Thr_kinase_AS"/>
</dbReference>
<evidence type="ECO:0000256" key="2">
    <source>
        <dbReference type="ARBA" id="ARBA00022527"/>
    </source>
</evidence>
<dbReference type="Gene3D" id="1.10.510.10">
    <property type="entry name" value="Transferase(Phosphotransferase) domain 1"/>
    <property type="match status" value="1"/>
</dbReference>
<evidence type="ECO:0000256" key="8">
    <source>
        <dbReference type="ARBA" id="ARBA00048679"/>
    </source>
</evidence>
<dbReference type="PROSITE" id="PS51178">
    <property type="entry name" value="PASTA"/>
    <property type="match status" value="4"/>
</dbReference>
<feature type="compositionally biased region" description="Basic and acidic residues" evidence="9">
    <location>
        <begin position="276"/>
        <end position="291"/>
    </location>
</feature>
<evidence type="ECO:0000313" key="14">
    <source>
        <dbReference type="Proteomes" id="UP000037397"/>
    </source>
</evidence>
<protein>
    <recommendedName>
        <fullName evidence="1">non-specific serine/threonine protein kinase</fullName>
        <ecNumber evidence="1">2.7.11.1</ecNumber>
    </recommendedName>
</protein>
<feature type="compositionally biased region" description="Basic and acidic residues" evidence="9">
    <location>
        <begin position="349"/>
        <end position="361"/>
    </location>
</feature>
<feature type="compositionally biased region" description="Low complexity" evidence="9">
    <location>
        <begin position="319"/>
        <end position="348"/>
    </location>
</feature>
<dbReference type="CDD" id="cd14014">
    <property type="entry name" value="STKc_PknB_like"/>
    <property type="match status" value="1"/>
</dbReference>
<dbReference type="InterPro" id="IPR000719">
    <property type="entry name" value="Prot_kinase_dom"/>
</dbReference>
<evidence type="ECO:0000256" key="4">
    <source>
        <dbReference type="ARBA" id="ARBA00022741"/>
    </source>
</evidence>
<dbReference type="FunFam" id="3.30.200.20:FF:000035">
    <property type="entry name" value="Serine/threonine protein kinase Stk1"/>
    <property type="match status" value="1"/>
</dbReference>
<evidence type="ECO:0000256" key="1">
    <source>
        <dbReference type="ARBA" id="ARBA00012513"/>
    </source>
</evidence>
<dbReference type="Pfam" id="PF00069">
    <property type="entry name" value="Pkinase"/>
    <property type="match status" value="1"/>
</dbReference>
<comment type="catalytic activity">
    <reaction evidence="7">
        <text>L-threonyl-[protein] + ATP = O-phospho-L-threonyl-[protein] + ADP + H(+)</text>
        <dbReference type="Rhea" id="RHEA:46608"/>
        <dbReference type="Rhea" id="RHEA-COMP:11060"/>
        <dbReference type="Rhea" id="RHEA-COMP:11605"/>
        <dbReference type="ChEBI" id="CHEBI:15378"/>
        <dbReference type="ChEBI" id="CHEBI:30013"/>
        <dbReference type="ChEBI" id="CHEBI:30616"/>
        <dbReference type="ChEBI" id="CHEBI:61977"/>
        <dbReference type="ChEBI" id="CHEBI:456216"/>
        <dbReference type="EC" id="2.7.11.1"/>
    </reaction>
</comment>
<dbReference type="CDD" id="cd06577">
    <property type="entry name" value="PASTA_pknB"/>
    <property type="match status" value="4"/>
</dbReference>
<keyword evidence="2" id="KW-0723">Serine/threonine-protein kinase</keyword>
<dbReference type="Pfam" id="PF03793">
    <property type="entry name" value="PASTA"/>
    <property type="match status" value="4"/>
</dbReference>
<dbReference type="Gene3D" id="3.30.10.20">
    <property type="match status" value="4"/>
</dbReference>
<evidence type="ECO:0000313" key="13">
    <source>
        <dbReference type="EMBL" id="KNX36959.1"/>
    </source>
</evidence>
<evidence type="ECO:0000259" key="12">
    <source>
        <dbReference type="PROSITE" id="PS51178"/>
    </source>
</evidence>
<dbReference type="STRING" id="1631356.VV01_07035"/>
<feature type="domain" description="PASTA" evidence="12">
    <location>
        <begin position="457"/>
        <end position="524"/>
    </location>
</feature>
<proteinExistence type="predicted"/>
<gene>
    <name evidence="13" type="ORF">VV01_07035</name>
</gene>
<dbReference type="Proteomes" id="UP000037397">
    <property type="component" value="Unassembled WGS sequence"/>
</dbReference>
<dbReference type="AlphaFoldDB" id="A0A0L6CGX4"/>
<dbReference type="OrthoDB" id="9762169at2"/>
<dbReference type="PANTHER" id="PTHR43289:SF34">
    <property type="entry name" value="SERINE_THREONINE-PROTEIN KINASE YBDM-RELATED"/>
    <property type="match status" value="1"/>
</dbReference>
<accession>A0A0L6CGX4</accession>
<feature type="region of interest" description="Disordered" evidence="9">
    <location>
        <begin position="260"/>
        <end position="361"/>
    </location>
</feature>
<dbReference type="InterPro" id="IPR005543">
    <property type="entry name" value="PASTA_dom"/>
</dbReference>
<dbReference type="InterPro" id="IPR011009">
    <property type="entry name" value="Kinase-like_dom_sf"/>
</dbReference>
<keyword evidence="10" id="KW-0472">Membrane</keyword>
<evidence type="ECO:0000256" key="9">
    <source>
        <dbReference type="SAM" id="MobiDB-lite"/>
    </source>
</evidence>
<dbReference type="GO" id="GO:0045717">
    <property type="term" value="P:negative regulation of fatty acid biosynthetic process"/>
    <property type="evidence" value="ECO:0007669"/>
    <property type="project" value="UniProtKB-ARBA"/>
</dbReference>
<comment type="catalytic activity">
    <reaction evidence="8">
        <text>L-seryl-[protein] + ATP = O-phospho-L-seryl-[protein] + ADP + H(+)</text>
        <dbReference type="Rhea" id="RHEA:17989"/>
        <dbReference type="Rhea" id="RHEA-COMP:9863"/>
        <dbReference type="Rhea" id="RHEA-COMP:11604"/>
        <dbReference type="ChEBI" id="CHEBI:15378"/>
        <dbReference type="ChEBI" id="CHEBI:29999"/>
        <dbReference type="ChEBI" id="CHEBI:30616"/>
        <dbReference type="ChEBI" id="CHEBI:83421"/>
        <dbReference type="ChEBI" id="CHEBI:456216"/>
        <dbReference type="EC" id="2.7.11.1"/>
    </reaction>
</comment>
<evidence type="ECO:0000256" key="5">
    <source>
        <dbReference type="ARBA" id="ARBA00022777"/>
    </source>
</evidence>
<evidence type="ECO:0000256" key="10">
    <source>
        <dbReference type="SAM" id="Phobius"/>
    </source>
</evidence>
<dbReference type="EMBL" id="LAIR01000002">
    <property type="protein sequence ID" value="KNX36959.1"/>
    <property type="molecule type" value="Genomic_DNA"/>
</dbReference>
<feature type="domain" description="PASTA" evidence="12">
    <location>
        <begin position="592"/>
        <end position="655"/>
    </location>
</feature>
<dbReference type="PROSITE" id="PS50011">
    <property type="entry name" value="PROTEIN_KINASE_DOM"/>
    <property type="match status" value="1"/>
</dbReference>
<dbReference type="SMART" id="SM00220">
    <property type="entry name" value="S_TKc"/>
    <property type="match status" value="1"/>
</dbReference>
<keyword evidence="6" id="KW-0067">ATP-binding</keyword>
<keyword evidence="5" id="KW-0418">Kinase</keyword>
<dbReference type="SUPFAM" id="SSF56112">
    <property type="entry name" value="Protein kinase-like (PK-like)"/>
    <property type="match status" value="1"/>
</dbReference>
<keyword evidence="10" id="KW-0812">Transmembrane</keyword>
<evidence type="ECO:0000256" key="7">
    <source>
        <dbReference type="ARBA" id="ARBA00047899"/>
    </source>
</evidence>
<evidence type="ECO:0000256" key="3">
    <source>
        <dbReference type="ARBA" id="ARBA00022679"/>
    </source>
</evidence>
<feature type="domain" description="PASTA" evidence="12">
    <location>
        <begin position="391"/>
        <end position="456"/>
    </location>
</feature>
<dbReference type="EC" id="2.7.11.1" evidence="1"/>
<dbReference type="PANTHER" id="PTHR43289">
    <property type="entry name" value="MITOGEN-ACTIVATED PROTEIN KINASE KINASE KINASE 20-RELATED"/>
    <property type="match status" value="1"/>
</dbReference>
<feature type="domain" description="PASTA" evidence="12">
    <location>
        <begin position="525"/>
        <end position="591"/>
    </location>
</feature>
<feature type="domain" description="Protein kinase" evidence="11">
    <location>
        <begin position="18"/>
        <end position="282"/>
    </location>
</feature>
<dbReference type="GO" id="GO:0005524">
    <property type="term" value="F:ATP binding"/>
    <property type="evidence" value="ECO:0007669"/>
    <property type="project" value="UniProtKB-KW"/>
</dbReference>
<keyword evidence="10" id="KW-1133">Transmembrane helix</keyword>
<reference evidence="14" key="1">
    <citation type="submission" date="2015-03" db="EMBL/GenBank/DDBJ databases">
        <title>Luteipulveratus halotolerans sp. nov., a novel actinobacterium (Dermacoccaceae) from Sarawak, Malaysia.</title>
        <authorList>
            <person name="Juboi H."/>
            <person name="Basik A."/>
            <person name="Shamsul S.S."/>
            <person name="Arnold P."/>
            <person name="Schmitt E.K."/>
            <person name="Sanglier J.-J."/>
            <person name="Yeo T."/>
        </authorList>
    </citation>
    <scope>NUCLEOTIDE SEQUENCE [LARGE SCALE GENOMIC DNA]</scope>
    <source>
        <strain evidence="14">C296001</strain>
    </source>
</reference>
<keyword evidence="4" id="KW-0547">Nucleotide-binding</keyword>
<dbReference type="FunFam" id="1.10.510.10:FF:000021">
    <property type="entry name" value="Serine/threonine protein kinase"/>
    <property type="match status" value="1"/>
</dbReference>
<evidence type="ECO:0000256" key="6">
    <source>
        <dbReference type="ARBA" id="ARBA00022840"/>
    </source>
</evidence>
<dbReference type="GO" id="GO:0004674">
    <property type="term" value="F:protein serine/threonine kinase activity"/>
    <property type="evidence" value="ECO:0007669"/>
    <property type="project" value="UniProtKB-KW"/>
</dbReference>
<organism evidence="13 14">
    <name type="scientific">Luteipulveratus halotolerans</name>
    <dbReference type="NCBI Taxonomy" id="1631356"/>
    <lineage>
        <taxon>Bacteria</taxon>
        <taxon>Bacillati</taxon>
        <taxon>Actinomycetota</taxon>
        <taxon>Actinomycetes</taxon>
        <taxon>Micrococcales</taxon>
        <taxon>Dermacoccaceae</taxon>
        <taxon>Luteipulveratus</taxon>
    </lineage>
</organism>
<dbReference type="PATRIC" id="fig|1631356.3.peg.1353"/>
<dbReference type="RefSeq" id="WP_050669269.1">
    <property type="nucleotide sequence ID" value="NZ_LAIR01000002.1"/>
</dbReference>
<keyword evidence="3" id="KW-0808">Transferase</keyword>
<sequence length="655" mass="69062">MSKVASSSLVGRVIDGRYRIRSHLADGGMGSVFVAVDERLDREVALKVMRTDLSRDDAFVARFRREARSAARLAHPNVVSVYDQGQDASYVFLAMELVRGQTLRDVIRADAPLTPRAALDIYEAVLRALRAAHAAGLVHRDVKPENVLISDEGTIKVADFGLARAVTTDTLTTNSDVLLGTAAYLSPEQVEHGTVDQRSDVYSSGLLLFEMLTGEKAYPGDSPIHVAYQHVHGAVPMPSDAVPSVPAELDELVALASAKDPVRRPANAGEMLSETRQARSRLDDADLDHRPGPARTPDSAPTSTAAIDRRDATSRLRRPPAAARPASARTTGARAVGARPAPRRPAGARADRSGAPHRDGPRTGWWVAAAIAVVIAVVGGGAVWWWGAGPGASASVPDVTHLSRGSAVRAIDQSGLSAQVREVFSETVPRDTVVRTVPGAGSDQRKSEAVVLEVSKGPERYLVPQLTGVDQATARQRLTAGHLAVGTVTQAFHETVPAGQVVSSRPGTGAEQKKGARVDLVVSKGRQPITVPTVTGQTQEQASGALTDAGLAVSLAPQAFSDTVPNGSVISQNPSTGTLFRGETVTLTVSKGPQIIAVPRVIDMKVGEARRTLEAAGLKVKVSRVFGGIFDTVRDQNPAPGSQVPRGTEVTLSVV</sequence>
<name>A0A0L6CGX4_9MICO</name>
<keyword evidence="14" id="KW-1185">Reference proteome</keyword>
<dbReference type="PROSITE" id="PS00108">
    <property type="entry name" value="PROTEIN_KINASE_ST"/>
    <property type="match status" value="1"/>
</dbReference>
<dbReference type="Gene3D" id="3.30.200.20">
    <property type="entry name" value="Phosphorylase Kinase, domain 1"/>
    <property type="match status" value="1"/>
</dbReference>
<dbReference type="NCBIfam" id="NF033483">
    <property type="entry name" value="PknB_PASTA_kin"/>
    <property type="match status" value="1"/>
</dbReference>
<feature type="transmembrane region" description="Helical" evidence="10">
    <location>
        <begin position="365"/>
        <end position="387"/>
    </location>
</feature>